<proteinExistence type="predicted"/>
<reference evidence="1 2" key="1">
    <citation type="submission" date="2024-11" db="EMBL/GenBank/DDBJ databases">
        <title>A near-complete genome assembly of Cinchona calisaya.</title>
        <authorList>
            <person name="Lian D.C."/>
            <person name="Zhao X.W."/>
            <person name="Wei L."/>
        </authorList>
    </citation>
    <scope>NUCLEOTIDE SEQUENCE [LARGE SCALE GENOMIC DNA]</scope>
    <source>
        <tissue evidence="1">Nenye</tissue>
    </source>
</reference>
<evidence type="ECO:0000313" key="2">
    <source>
        <dbReference type="Proteomes" id="UP001630127"/>
    </source>
</evidence>
<dbReference type="AlphaFoldDB" id="A0ABD2ZRK0"/>
<protein>
    <submittedName>
        <fullName evidence="1">Uncharacterized protein</fullName>
    </submittedName>
</protein>
<name>A0ABD2ZRK0_9GENT</name>
<sequence>MWGRDFYKVGPCSQVRKIFLNDVTASTLLTVATCYRWPMRHATTAHGGGTFFSLLLLTQSPGATVKCSLVSRHLARVSGFAMEAIDEENKRQAIDEAVEEKVKDAL</sequence>
<comment type="caution">
    <text evidence="1">The sequence shown here is derived from an EMBL/GenBank/DDBJ whole genome shotgun (WGS) entry which is preliminary data.</text>
</comment>
<dbReference type="Proteomes" id="UP001630127">
    <property type="component" value="Unassembled WGS sequence"/>
</dbReference>
<dbReference type="EMBL" id="JBJUIK010000008">
    <property type="protein sequence ID" value="KAL3521633.1"/>
    <property type="molecule type" value="Genomic_DNA"/>
</dbReference>
<keyword evidence="2" id="KW-1185">Reference proteome</keyword>
<accession>A0ABD2ZRK0</accession>
<gene>
    <name evidence="1" type="ORF">ACH5RR_019782</name>
</gene>
<evidence type="ECO:0000313" key="1">
    <source>
        <dbReference type="EMBL" id="KAL3521633.1"/>
    </source>
</evidence>
<organism evidence="1 2">
    <name type="scientific">Cinchona calisaya</name>
    <dbReference type="NCBI Taxonomy" id="153742"/>
    <lineage>
        <taxon>Eukaryota</taxon>
        <taxon>Viridiplantae</taxon>
        <taxon>Streptophyta</taxon>
        <taxon>Embryophyta</taxon>
        <taxon>Tracheophyta</taxon>
        <taxon>Spermatophyta</taxon>
        <taxon>Magnoliopsida</taxon>
        <taxon>eudicotyledons</taxon>
        <taxon>Gunneridae</taxon>
        <taxon>Pentapetalae</taxon>
        <taxon>asterids</taxon>
        <taxon>lamiids</taxon>
        <taxon>Gentianales</taxon>
        <taxon>Rubiaceae</taxon>
        <taxon>Cinchonoideae</taxon>
        <taxon>Cinchoneae</taxon>
        <taxon>Cinchona</taxon>
    </lineage>
</organism>